<protein>
    <submittedName>
        <fullName evidence="2">Uncharacterized protein</fullName>
    </submittedName>
</protein>
<name>A0ABY5AJ35_9ACTO</name>
<keyword evidence="1" id="KW-1133">Transmembrane helix</keyword>
<proteinExistence type="predicted"/>
<feature type="transmembrane region" description="Helical" evidence="1">
    <location>
        <begin position="29"/>
        <end position="59"/>
    </location>
</feature>
<dbReference type="Proteomes" id="UP001056109">
    <property type="component" value="Chromosome"/>
</dbReference>
<gene>
    <name evidence="2" type="ORF">NG665_01890</name>
</gene>
<dbReference type="RefSeq" id="WP_252673628.1">
    <property type="nucleotide sequence ID" value="NZ_CP099547.1"/>
</dbReference>
<organism evidence="2 3">
    <name type="scientific">Arcanobacterium pinnipediorum</name>
    <dbReference type="NCBI Taxonomy" id="1503041"/>
    <lineage>
        <taxon>Bacteria</taxon>
        <taxon>Bacillati</taxon>
        <taxon>Actinomycetota</taxon>
        <taxon>Actinomycetes</taxon>
        <taxon>Actinomycetales</taxon>
        <taxon>Actinomycetaceae</taxon>
        <taxon>Arcanobacterium</taxon>
    </lineage>
</organism>
<dbReference type="EMBL" id="CP099547">
    <property type="protein sequence ID" value="USR79766.1"/>
    <property type="molecule type" value="Genomic_DNA"/>
</dbReference>
<accession>A0ABY5AJ35</accession>
<evidence type="ECO:0000313" key="2">
    <source>
        <dbReference type="EMBL" id="USR79766.1"/>
    </source>
</evidence>
<reference evidence="2" key="1">
    <citation type="submission" date="2022-06" db="EMBL/GenBank/DDBJ databases">
        <title>Complete Genome Sequence of Arcanobacterium pinnipediorum strain DSM 28752 isolated from a harbour seal.</title>
        <authorList>
            <person name="Borowiak M."/>
            <person name="Kreitlow A."/>
            <person name="Alssahen M."/>
            <person name="Malorny B."/>
            <person name="Laemmler C."/>
            <person name="Prenger-Berninghoff E."/>
            <person name="Siebert U."/>
            <person name="Ploetz M."/>
            <person name="Abdulmawjood A."/>
        </authorList>
    </citation>
    <scope>NUCLEOTIDE SEQUENCE</scope>
    <source>
        <strain evidence="2">DSM 28752</strain>
    </source>
</reference>
<evidence type="ECO:0000313" key="3">
    <source>
        <dbReference type="Proteomes" id="UP001056109"/>
    </source>
</evidence>
<keyword evidence="1" id="KW-0472">Membrane</keyword>
<evidence type="ECO:0000256" key="1">
    <source>
        <dbReference type="SAM" id="Phobius"/>
    </source>
</evidence>
<keyword evidence="3" id="KW-1185">Reference proteome</keyword>
<keyword evidence="1" id="KW-0812">Transmembrane</keyword>
<sequence>MTSQHNLPLTPPKSEESLKRLFAFWRGETLLLGGFTGLVSGAGVVILKLAAVFSLALMWW</sequence>